<evidence type="ECO:0000256" key="4">
    <source>
        <dbReference type="ARBA" id="ARBA00022801"/>
    </source>
</evidence>
<comment type="similarity">
    <text evidence="2 8">Belongs to the glycosyl hydrolase 17 family.</text>
</comment>
<dbReference type="Gene3D" id="3.20.20.80">
    <property type="entry name" value="Glycosidases"/>
    <property type="match status" value="1"/>
</dbReference>
<dbReference type="AlphaFoldDB" id="A0AAJ6T5H9"/>
<evidence type="ECO:0000313" key="9">
    <source>
        <dbReference type="Proteomes" id="UP000694918"/>
    </source>
</evidence>
<reference evidence="10" key="1">
    <citation type="submission" date="2025-08" db="UniProtKB">
        <authorList>
            <consortium name="RefSeq"/>
        </authorList>
    </citation>
    <scope>IDENTIFICATION</scope>
</reference>
<evidence type="ECO:0000256" key="2">
    <source>
        <dbReference type="ARBA" id="ARBA00008773"/>
    </source>
</evidence>
<dbReference type="PANTHER" id="PTHR32227">
    <property type="entry name" value="GLUCAN ENDO-1,3-BETA-GLUCOSIDASE BG1-RELATED-RELATED"/>
    <property type="match status" value="1"/>
</dbReference>
<keyword evidence="5" id="KW-0326">Glycosidase</keyword>
<gene>
    <name evidence="10" type="primary">LOC105111062</name>
</gene>
<dbReference type="KEGG" id="peu:105111062"/>
<protein>
    <recommendedName>
        <fullName evidence="3">glucan endo-1,3-beta-D-glucosidase</fullName>
        <ecNumber evidence="3">3.2.1.39</ecNumber>
    </recommendedName>
    <alternativeName>
        <fullName evidence="6">(1-&gt;3)-beta-glucan endohydrolase</fullName>
    </alternativeName>
    <alternativeName>
        <fullName evidence="7">Beta-1,3-endoglucanase</fullName>
    </alternativeName>
</protein>
<evidence type="ECO:0000256" key="6">
    <source>
        <dbReference type="ARBA" id="ARBA00033335"/>
    </source>
</evidence>
<organism evidence="9 10">
    <name type="scientific">Populus euphratica</name>
    <name type="common">Euphrates poplar</name>
    <dbReference type="NCBI Taxonomy" id="75702"/>
    <lineage>
        <taxon>Eukaryota</taxon>
        <taxon>Viridiplantae</taxon>
        <taxon>Streptophyta</taxon>
        <taxon>Embryophyta</taxon>
        <taxon>Tracheophyta</taxon>
        <taxon>Spermatophyta</taxon>
        <taxon>Magnoliopsida</taxon>
        <taxon>eudicotyledons</taxon>
        <taxon>Gunneridae</taxon>
        <taxon>Pentapetalae</taxon>
        <taxon>rosids</taxon>
        <taxon>fabids</taxon>
        <taxon>Malpighiales</taxon>
        <taxon>Salicaceae</taxon>
        <taxon>Saliceae</taxon>
        <taxon>Populus</taxon>
    </lineage>
</organism>
<dbReference type="GO" id="GO:0005975">
    <property type="term" value="P:carbohydrate metabolic process"/>
    <property type="evidence" value="ECO:0007669"/>
    <property type="project" value="InterPro"/>
</dbReference>
<evidence type="ECO:0000313" key="10">
    <source>
        <dbReference type="RefSeq" id="XP_011004612.1"/>
    </source>
</evidence>
<sequence length="143" mass="15715">MGQKKCFMVYTSHQLRCIDVGDENILANTALNQYVLPAMIGLREAQKTANLSVPVSTVMHSAFLSYSDFPLDHDLLDTGKVTVKDLGEEYTNIFDAQVDAAYSALEKADALNVEILVTETGWPSCEGTAIATVANPPRYILWN</sequence>
<dbReference type="Proteomes" id="UP000694918">
    <property type="component" value="Unplaced"/>
</dbReference>
<keyword evidence="9" id="KW-1185">Reference proteome</keyword>
<accession>A0AAJ6T5H9</accession>
<evidence type="ECO:0000256" key="1">
    <source>
        <dbReference type="ARBA" id="ARBA00000382"/>
    </source>
</evidence>
<dbReference type="GO" id="GO:0042973">
    <property type="term" value="F:glucan endo-1,3-beta-D-glucosidase activity"/>
    <property type="evidence" value="ECO:0007669"/>
    <property type="project" value="UniProtKB-EC"/>
</dbReference>
<dbReference type="Pfam" id="PF00332">
    <property type="entry name" value="Glyco_hydro_17"/>
    <property type="match status" value="1"/>
</dbReference>
<keyword evidence="4" id="KW-0378">Hydrolase</keyword>
<proteinExistence type="inferred from homology"/>
<dbReference type="GeneID" id="105111062"/>
<dbReference type="InterPro" id="IPR017853">
    <property type="entry name" value="GH"/>
</dbReference>
<dbReference type="InterPro" id="IPR044965">
    <property type="entry name" value="Glyco_hydro_17_plant"/>
</dbReference>
<evidence type="ECO:0000256" key="5">
    <source>
        <dbReference type="ARBA" id="ARBA00023295"/>
    </source>
</evidence>
<evidence type="ECO:0000256" key="8">
    <source>
        <dbReference type="RuleBase" id="RU004335"/>
    </source>
</evidence>
<dbReference type="SUPFAM" id="SSF51445">
    <property type="entry name" value="(Trans)glycosidases"/>
    <property type="match status" value="1"/>
</dbReference>
<dbReference type="InterPro" id="IPR000490">
    <property type="entry name" value="Glyco_hydro_17"/>
</dbReference>
<evidence type="ECO:0000256" key="7">
    <source>
        <dbReference type="ARBA" id="ARBA00033417"/>
    </source>
</evidence>
<evidence type="ECO:0000256" key="3">
    <source>
        <dbReference type="ARBA" id="ARBA00012780"/>
    </source>
</evidence>
<dbReference type="EC" id="3.2.1.39" evidence="3"/>
<comment type="catalytic activity">
    <reaction evidence="1">
        <text>Hydrolysis of (1-&gt;3)-beta-D-glucosidic linkages in (1-&gt;3)-beta-D-glucans.</text>
        <dbReference type="EC" id="3.2.1.39"/>
    </reaction>
</comment>
<dbReference type="RefSeq" id="XP_011004612.1">
    <property type="nucleotide sequence ID" value="XM_011006310.1"/>
</dbReference>
<name>A0AAJ6T5H9_POPEU</name>